<evidence type="ECO:0000313" key="2">
    <source>
        <dbReference type="Proteomes" id="UP000727490"/>
    </source>
</evidence>
<name>A0A951MK31_9BACT</name>
<proteinExistence type="predicted"/>
<reference evidence="1 2" key="1">
    <citation type="journal article" date="2020" name="Syst. Appl. Microbiol.">
        <title>Arthrospiribacter ruber gen. nov., sp. nov., a novel bacterium isolated from Arthrospira cultures.</title>
        <authorList>
            <person name="Waleron M."/>
            <person name="Misztak A."/>
            <person name="Waleron M.M."/>
            <person name="Furmaniak M."/>
            <person name="Mrozik A."/>
            <person name="Waleron K."/>
        </authorList>
    </citation>
    <scope>NUCLEOTIDE SEQUENCE [LARGE SCALE GENOMIC DNA]</scope>
    <source>
        <strain evidence="1 2">DPMB0001</strain>
    </source>
</reference>
<keyword evidence="2" id="KW-1185">Reference proteome</keyword>
<evidence type="ECO:0000313" key="1">
    <source>
        <dbReference type="EMBL" id="MBW3470271.1"/>
    </source>
</evidence>
<sequence>MGESCTSVLLAEMPGSNVVKCLQSGMVRWYFNNLMVTFMEMDFHTFSKSFQNINFDVKSWQTEEGNRFVVINTCHQSIQFVIKECEHHRLSELFERARAELEILQILNG</sequence>
<dbReference type="Proteomes" id="UP000727490">
    <property type="component" value="Unassembled WGS sequence"/>
</dbReference>
<gene>
    <name evidence="1" type="ORF">EGN73_21005</name>
</gene>
<dbReference type="Pfam" id="PF20391">
    <property type="entry name" value="DUF6686"/>
    <property type="match status" value="1"/>
</dbReference>
<dbReference type="AlphaFoldDB" id="A0A951MK31"/>
<dbReference type="RefSeq" id="WP_219293988.1">
    <property type="nucleotide sequence ID" value="NZ_RPHB01000013.1"/>
</dbReference>
<comment type="caution">
    <text evidence="1">The sequence shown here is derived from an EMBL/GenBank/DDBJ whole genome shotgun (WGS) entry which is preliminary data.</text>
</comment>
<dbReference type="InterPro" id="IPR046508">
    <property type="entry name" value="DUF6686"/>
</dbReference>
<accession>A0A951MK31</accession>
<dbReference type="EMBL" id="RPHB01000013">
    <property type="protein sequence ID" value="MBW3470271.1"/>
    <property type="molecule type" value="Genomic_DNA"/>
</dbReference>
<organism evidence="1 2">
    <name type="scientific">Arthrospiribacter ruber</name>
    <dbReference type="NCBI Taxonomy" id="2487934"/>
    <lineage>
        <taxon>Bacteria</taxon>
        <taxon>Pseudomonadati</taxon>
        <taxon>Bacteroidota</taxon>
        <taxon>Cytophagia</taxon>
        <taxon>Cytophagales</taxon>
        <taxon>Cyclobacteriaceae</taxon>
        <taxon>Arthrospiribacter</taxon>
    </lineage>
</organism>
<protein>
    <submittedName>
        <fullName evidence="1">Uncharacterized protein</fullName>
    </submittedName>
</protein>